<evidence type="ECO:0000256" key="5">
    <source>
        <dbReference type="ARBA" id="ARBA00023136"/>
    </source>
</evidence>
<evidence type="ECO:0000313" key="13">
    <source>
        <dbReference type="EMBL" id="CDW82902.1"/>
    </source>
</evidence>
<proteinExistence type="inferred from homology"/>
<feature type="compositionally biased region" description="Polar residues" evidence="11">
    <location>
        <begin position="427"/>
        <end position="452"/>
    </location>
</feature>
<evidence type="ECO:0000256" key="7">
    <source>
        <dbReference type="ARBA" id="ARBA00023288"/>
    </source>
</evidence>
<comment type="catalytic activity">
    <reaction evidence="9 10">
        <text>L-cysteinyl-[protein] + hexadecanoyl-CoA = S-hexadecanoyl-L-cysteinyl-[protein] + CoA</text>
        <dbReference type="Rhea" id="RHEA:36683"/>
        <dbReference type="Rhea" id="RHEA-COMP:10131"/>
        <dbReference type="Rhea" id="RHEA-COMP:11032"/>
        <dbReference type="ChEBI" id="CHEBI:29950"/>
        <dbReference type="ChEBI" id="CHEBI:57287"/>
        <dbReference type="ChEBI" id="CHEBI:57379"/>
        <dbReference type="ChEBI" id="CHEBI:74151"/>
        <dbReference type="EC" id="2.3.1.225"/>
    </reaction>
</comment>
<dbReference type="AlphaFoldDB" id="A0A078ANM3"/>
<comment type="subcellular location">
    <subcellularLocation>
        <location evidence="1">Endomembrane system</location>
        <topology evidence="1">Multi-pass membrane protein</topology>
    </subcellularLocation>
</comment>
<comment type="domain">
    <text evidence="10">The DHHC domain is required for palmitoyltransferase activity.</text>
</comment>
<feature type="compositionally biased region" description="Basic and acidic residues" evidence="11">
    <location>
        <begin position="417"/>
        <end position="426"/>
    </location>
</feature>
<evidence type="ECO:0000313" key="14">
    <source>
        <dbReference type="Proteomes" id="UP000039865"/>
    </source>
</evidence>
<reference evidence="13 14" key="1">
    <citation type="submission" date="2014-06" db="EMBL/GenBank/DDBJ databases">
        <authorList>
            <person name="Swart Estienne"/>
        </authorList>
    </citation>
    <scope>NUCLEOTIDE SEQUENCE [LARGE SCALE GENOMIC DNA]</scope>
    <source>
        <strain evidence="13 14">130c</strain>
    </source>
</reference>
<dbReference type="GO" id="GO:0005783">
    <property type="term" value="C:endoplasmic reticulum"/>
    <property type="evidence" value="ECO:0007669"/>
    <property type="project" value="TreeGrafter"/>
</dbReference>
<organism evidence="13 14">
    <name type="scientific">Stylonychia lemnae</name>
    <name type="common">Ciliate</name>
    <dbReference type="NCBI Taxonomy" id="5949"/>
    <lineage>
        <taxon>Eukaryota</taxon>
        <taxon>Sar</taxon>
        <taxon>Alveolata</taxon>
        <taxon>Ciliophora</taxon>
        <taxon>Intramacronucleata</taxon>
        <taxon>Spirotrichea</taxon>
        <taxon>Stichotrichia</taxon>
        <taxon>Sporadotrichida</taxon>
        <taxon>Oxytrichidae</taxon>
        <taxon>Stylonychinae</taxon>
        <taxon>Stylonychia</taxon>
    </lineage>
</organism>
<dbReference type="GO" id="GO:0019706">
    <property type="term" value="F:protein-cysteine S-palmitoyltransferase activity"/>
    <property type="evidence" value="ECO:0007669"/>
    <property type="project" value="UniProtKB-EC"/>
</dbReference>
<evidence type="ECO:0000256" key="1">
    <source>
        <dbReference type="ARBA" id="ARBA00004127"/>
    </source>
</evidence>
<dbReference type="PANTHER" id="PTHR22883:SF43">
    <property type="entry name" value="PALMITOYLTRANSFERASE APP"/>
    <property type="match status" value="1"/>
</dbReference>
<dbReference type="InterPro" id="IPR039859">
    <property type="entry name" value="PFA4/ZDH16/20/ERF2-like"/>
</dbReference>
<keyword evidence="6" id="KW-0564">Palmitate</keyword>
<evidence type="ECO:0000256" key="4">
    <source>
        <dbReference type="ARBA" id="ARBA00022989"/>
    </source>
</evidence>
<keyword evidence="14" id="KW-1185">Reference proteome</keyword>
<dbReference type="GO" id="GO:0005794">
    <property type="term" value="C:Golgi apparatus"/>
    <property type="evidence" value="ECO:0007669"/>
    <property type="project" value="TreeGrafter"/>
</dbReference>
<dbReference type="Proteomes" id="UP000039865">
    <property type="component" value="Unassembled WGS sequence"/>
</dbReference>
<comment type="similarity">
    <text evidence="10">Belongs to the DHHC palmitoyltransferase family.</text>
</comment>
<dbReference type="OrthoDB" id="294591at2759"/>
<dbReference type="EC" id="2.3.1.225" evidence="10"/>
<dbReference type="Pfam" id="PF01529">
    <property type="entry name" value="DHHC"/>
    <property type="match status" value="1"/>
</dbReference>
<keyword evidence="3 10" id="KW-0812">Transmembrane</keyword>
<feature type="transmembrane region" description="Helical" evidence="10">
    <location>
        <begin position="158"/>
        <end position="181"/>
    </location>
</feature>
<dbReference type="GO" id="GO:0006612">
    <property type="term" value="P:protein targeting to membrane"/>
    <property type="evidence" value="ECO:0007669"/>
    <property type="project" value="TreeGrafter"/>
</dbReference>
<dbReference type="PROSITE" id="PS50216">
    <property type="entry name" value="DHHC"/>
    <property type="match status" value="1"/>
</dbReference>
<evidence type="ECO:0000256" key="11">
    <source>
        <dbReference type="SAM" id="MobiDB-lite"/>
    </source>
</evidence>
<feature type="compositionally biased region" description="Polar residues" evidence="11">
    <location>
        <begin position="387"/>
        <end position="397"/>
    </location>
</feature>
<evidence type="ECO:0000256" key="6">
    <source>
        <dbReference type="ARBA" id="ARBA00023139"/>
    </source>
</evidence>
<evidence type="ECO:0000256" key="9">
    <source>
        <dbReference type="ARBA" id="ARBA00048048"/>
    </source>
</evidence>
<protein>
    <recommendedName>
        <fullName evidence="10">Palmitoyltransferase</fullName>
        <ecNumber evidence="10">2.3.1.225</ecNumber>
    </recommendedName>
</protein>
<evidence type="ECO:0000256" key="8">
    <source>
        <dbReference type="ARBA" id="ARBA00023315"/>
    </source>
</evidence>
<keyword evidence="5 10" id="KW-0472">Membrane</keyword>
<name>A0A078ANM3_STYLE</name>
<evidence type="ECO:0000259" key="12">
    <source>
        <dbReference type="Pfam" id="PF01529"/>
    </source>
</evidence>
<sequence length="452" mass="52003">MFHTNYGIIALQFLANLFFILTVLANPGILPRLAFRARTQMNVESSRAKGHYTQIIGNGGRYIARVKYCHTCYIYRPERAFHCNFCGNCVHRFDHHCRWLGTCIGGRNYKQFFLFLMSLSFLQWSCIAYSLAHIGLLIKSNLETETINESIRDVFARYPSTVVVVFLCLIVGGFVTNLFLYHIKIICKSQSTYENKKGHFKGALFNPYKQSFCEELTEILFGKRPPKYYNMSGLEQSKLIDSNRKLSVAVLKKGRTIQKSNYVQIQRNSNKTKPQDYVTNINYIHTESMSGSVADNFNTRADSSMNRNSSTQIYNIDENVNDSFDNGNERTNLFRIDEEQYEESQIRSTVSKSSVNRRQQHRIQQVNESSGNSASKKKNKYSGAGISYSNSKMQQNNEEAEKLKQLEDSLDQFRSSDSYHFKHKTESPAQSQRYQISDRMSINSSGKPNSSK</sequence>
<evidence type="ECO:0000256" key="10">
    <source>
        <dbReference type="RuleBase" id="RU079119"/>
    </source>
</evidence>
<feature type="transmembrane region" description="Helical" evidence="10">
    <location>
        <begin position="112"/>
        <end position="138"/>
    </location>
</feature>
<dbReference type="InParanoid" id="A0A078ANM3"/>
<feature type="domain" description="Palmitoyltransferase DHHC" evidence="12">
    <location>
        <begin position="67"/>
        <end position="197"/>
    </location>
</feature>
<feature type="compositionally biased region" description="Polar residues" evidence="11">
    <location>
        <begin position="346"/>
        <end position="368"/>
    </location>
</feature>
<gene>
    <name evidence="13" type="primary">Contig9247.g9882</name>
    <name evidence="13" type="ORF">STYLEM_11938</name>
</gene>
<feature type="compositionally biased region" description="Polar residues" evidence="11">
    <location>
        <begin position="300"/>
        <end position="314"/>
    </location>
</feature>
<keyword evidence="4 10" id="KW-1133">Transmembrane helix</keyword>
<evidence type="ECO:0000256" key="2">
    <source>
        <dbReference type="ARBA" id="ARBA00022679"/>
    </source>
</evidence>
<feature type="transmembrane region" description="Helical" evidence="10">
    <location>
        <begin position="6"/>
        <end position="30"/>
    </location>
</feature>
<keyword evidence="2 10" id="KW-0808">Transferase</keyword>
<feature type="region of interest" description="Disordered" evidence="11">
    <location>
        <begin position="300"/>
        <end position="327"/>
    </location>
</feature>
<dbReference type="PANTHER" id="PTHR22883">
    <property type="entry name" value="ZINC FINGER DHHC DOMAIN CONTAINING PROTEIN"/>
    <property type="match status" value="1"/>
</dbReference>
<dbReference type="EMBL" id="CCKQ01011352">
    <property type="protein sequence ID" value="CDW82902.1"/>
    <property type="molecule type" value="Genomic_DNA"/>
</dbReference>
<keyword evidence="8 10" id="KW-0012">Acyltransferase</keyword>
<feature type="region of interest" description="Disordered" evidence="11">
    <location>
        <begin position="340"/>
        <end position="452"/>
    </location>
</feature>
<evidence type="ECO:0000256" key="3">
    <source>
        <dbReference type="ARBA" id="ARBA00022692"/>
    </source>
</evidence>
<accession>A0A078ANM3</accession>
<dbReference type="InterPro" id="IPR001594">
    <property type="entry name" value="Palmitoyltrfase_DHHC"/>
</dbReference>
<keyword evidence="7" id="KW-0449">Lipoprotein</keyword>